<dbReference type="PANTHER" id="PTHR10055:SF1">
    <property type="entry name" value="TRYPTOPHAN--TRNA LIGASE, CYTOPLASMIC"/>
    <property type="match status" value="1"/>
</dbReference>
<dbReference type="FunFam" id="1.10.240.10:FF:000003">
    <property type="entry name" value="Tryptophan--tRNA ligase, cytoplasmic"/>
    <property type="match status" value="1"/>
</dbReference>
<keyword evidence="8 12" id="KW-0067">ATP-binding</keyword>
<keyword evidence="15" id="KW-1185">Reference proteome</keyword>
<evidence type="ECO:0000256" key="8">
    <source>
        <dbReference type="ARBA" id="ARBA00022840"/>
    </source>
</evidence>
<dbReference type="InterPro" id="IPR002305">
    <property type="entry name" value="aa-tRNA-synth_Ic"/>
</dbReference>
<evidence type="ECO:0000256" key="6">
    <source>
        <dbReference type="ARBA" id="ARBA00022598"/>
    </source>
</evidence>
<dbReference type="CDD" id="cd00806">
    <property type="entry name" value="TrpRS_core"/>
    <property type="match status" value="1"/>
</dbReference>
<evidence type="ECO:0000256" key="5">
    <source>
        <dbReference type="ARBA" id="ARBA00022490"/>
    </source>
</evidence>
<evidence type="ECO:0000256" key="7">
    <source>
        <dbReference type="ARBA" id="ARBA00022741"/>
    </source>
</evidence>
<dbReference type="Pfam" id="PF00579">
    <property type="entry name" value="tRNA-synt_1b"/>
    <property type="match status" value="1"/>
</dbReference>
<evidence type="ECO:0000256" key="13">
    <source>
        <dbReference type="SAM" id="MobiDB-lite"/>
    </source>
</evidence>
<evidence type="ECO:0000256" key="10">
    <source>
        <dbReference type="ARBA" id="ARBA00023146"/>
    </source>
</evidence>
<dbReference type="InterPro" id="IPR014729">
    <property type="entry name" value="Rossmann-like_a/b/a_fold"/>
</dbReference>
<protein>
    <recommendedName>
        <fullName evidence="4">Tryptophan--tRNA ligase, cytoplasmic</fullName>
        <ecNumber evidence="3">6.1.1.2</ecNumber>
    </recommendedName>
    <alternativeName>
        <fullName evidence="11">Tryptophanyl-tRNA synthetase</fullName>
    </alternativeName>
</protein>
<dbReference type="InterPro" id="IPR002306">
    <property type="entry name" value="Trp-tRNA-ligase"/>
</dbReference>
<evidence type="ECO:0000256" key="4">
    <source>
        <dbReference type="ARBA" id="ARBA00013782"/>
    </source>
</evidence>
<dbReference type="Gene3D" id="1.10.240.10">
    <property type="entry name" value="Tyrosyl-Transfer RNA Synthetase"/>
    <property type="match status" value="1"/>
</dbReference>
<dbReference type="NCBIfam" id="TIGR00233">
    <property type="entry name" value="trpS"/>
    <property type="match status" value="1"/>
</dbReference>
<comment type="caution">
    <text evidence="14">The sequence shown here is derived from an EMBL/GenBank/DDBJ whole genome shotgun (WGS) entry which is preliminary data.</text>
</comment>
<dbReference type="EC" id="6.1.1.2" evidence="3"/>
<dbReference type="GO" id="GO:0006436">
    <property type="term" value="P:tryptophanyl-tRNA aminoacylation"/>
    <property type="evidence" value="ECO:0007669"/>
    <property type="project" value="InterPro"/>
</dbReference>
<reference evidence="14" key="1">
    <citation type="journal article" date="2021" name="Genome Biol. Evol.">
        <title>The assembled and annotated genome of the fairy-ring fungus Marasmius oreades.</title>
        <authorList>
            <person name="Hiltunen M."/>
            <person name="Ament-Velasquez S.L."/>
            <person name="Johannesson H."/>
        </authorList>
    </citation>
    <scope>NUCLEOTIDE SEQUENCE</scope>
    <source>
        <strain evidence="14">03SP1</strain>
    </source>
</reference>
<dbReference type="PANTHER" id="PTHR10055">
    <property type="entry name" value="TRYPTOPHANYL-TRNA SYNTHETASE"/>
    <property type="match status" value="1"/>
</dbReference>
<keyword evidence="9 12" id="KW-0648">Protein biosynthesis</keyword>
<evidence type="ECO:0000256" key="9">
    <source>
        <dbReference type="ARBA" id="ARBA00022917"/>
    </source>
</evidence>
<keyword evidence="7 12" id="KW-0547">Nucleotide-binding</keyword>
<dbReference type="PRINTS" id="PR01039">
    <property type="entry name" value="TRNASYNTHTRP"/>
</dbReference>
<sequence length="462" mass="51745">MSIPAMKVSEELSLDPTAPPTVQGITNTLAGASLADQSSTSTASTNTPNAPGTAPAQSHEQVVTPWDVQGSVGQDGQQNAIDYDKLIQQFGTKRIDEALLERFERLTGKKPHVFLRRGMFFSHREFDKILDRYEQGKPFFLYTGRGPSSDSMHLGHMVPFVFTKWLQDVFEAPLVVQLTDDEKFLFKHELKVEQTKLFARQNAKDIIACGFNLNKTFIFSNYDFVGGPFYENVSKISRQITYSQAKATFGFTDSDNVGKIHFVAIQAAPSFSNSFPQIFGTQTNIPTLIPCAIDQDPYFRLTRDVAQKLKYPKPSLIHSMFFPALQGPQTKMSASDPNSSIFMTDTKSQIKNKVNRHGFSGGQETEEEHRRLGGNTEVDVAYQYLTFFLDDDDELAKMGEDYRAGRLLTGQLKARCIEVLQKFVGEFQERRAKVTEEDVTAFMDKLRMIDPSVGKAALASAT</sequence>
<dbReference type="Proteomes" id="UP001049176">
    <property type="component" value="Chromosome 10"/>
</dbReference>
<dbReference type="InterPro" id="IPR001412">
    <property type="entry name" value="aa-tRNA-synth_I_CS"/>
</dbReference>
<dbReference type="SUPFAM" id="SSF52374">
    <property type="entry name" value="Nucleotidylyl transferase"/>
    <property type="match status" value="1"/>
</dbReference>
<name>A0A9P7UP02_9AGAR</name>
<dbReference type="RefSeq" id="XP_043003010.1">
    <property type="nucleotide sequence ID" value="XM_043159409.1"/>
</dbReference>
<feature type="compositionally biased region" description="Low complexity" evidence="13">
    <location>
        <begin position="38"/>
        <end position="51"/>
    </location>
</feature>
<evidence type="ECO:0000313" key="14">
    <source>
        <dbReference type="EMBL" id="KAG7086539.1"/>
    </source>
</evidence>
<dbReference type="KEGG" id="more:E1B28_002490"/>
<evidence type="ECO:0000256" key="3">
    <source>
        <dbReference type="ARBA" id="ARBA00013161"/>
    </source>
</evidence>
<dbReference type="OrthoDB" id="10261385at2759"/>
<feature type="region of interest" description="Disordered" evidence="13">
    <location>
        <begin position="1"/>
        <end position="22"/>
    </location>
</feature>
<dbReference type="GeneID" id="66071566"/>
<dbReference type="GO" id="GO:0004830">
    <property type="term" value="F:tryptophan-tRNA ligase activity"/>
    <property type="evidence" value="ECO:0007669"/>
    <property type="project" value="UniProtKB-EC"/>
</dbReference>
<keyword evidence="5" id="KW-0963">Cytoplasm</keyword>
<comment type="similarity">
    <text evidence="2 12">Belongs to the class-I aminoacyl-tRNA synthetase family.</text>
</comment>
<proteinExistence type="inferred from homology"/>
<dbReference type="GO" id="GO:0005524">
    <property type="term" value="F:ATP binding"/>
    <property type="evidence" value="ECO:0007669"/>
    <property type="project" value="UniProtKB-KW"/>
</dbReference>
<accession>A0A9P7UP02</accession>
<evidence type="ECO:0000313" key="15">
    <source>
        <dbReference type="Proteomes" id="UP001049176"/>
    </source>
</evidence>
<dbReference type="FunFam" id="3.40.50.620:FF:000033">
    <property type="entry name" value="tryptophan--tRNA ligase, cytoplasmic"/>
    <property type="match status" value="1"/>
</dbReference>
<feature type="region of interest" description="Disordered" evidence="13">
    <location>
        <begin position="34"/>
        <end position="60"/>
    </location>
</feature>
<dbReference type="PROSITE" id="PS00178">
    <property type="entry name" value="AA_TRNA_LIGASE_I"/>
    <property type="match status" value="1"/>
</dbReference>
<dbReference type="AlphaFoldDB" id="A0A9P7UP02"/>
<dbReference type="GO" id="GO:0005737">
    <property type="term" value="C:cytoplasm"/>
    <property type="evidence" value="ECO:0007669"/>
    <property type="project" value="UniProtKB-SubCell"/>
</dbReference>
<dbReference type="EMBL" id="CM032190">
    <property type="protein sequence ID" value="KAG7086539.1"/>
    <property type="molecule type" value="Genomic_DNA"/>
</dbReference>
<evidence type="ECO:0000256" key="1">
    <source>
        <dbReference type="ARBA" id="ARBA00004496"/>
    </source>
</evidence>
<evidence type="ECO:0000256" key="12">
    <source>
        <dbReference type="RuleBase" id="RU363036"/>
    </source>
</evidence>
<gene>
    <name evidence="14" type="primary">WRS1</name>
    <name evidence="14" type="ORF">E1B28_002490</name>
</gene>
<keyword evidence="6 12" id="KW-0436">Ligase</keyword>
<comment type="subcellular location">
    <subcellularLocation>
        <location evidence="1">Cytoplasm</location>
    </subcellularLocation>
</comment>
<evidence type="ECO:0000256" key="2">
    <source>
        <dbReference type="ARBA" id="ARBA00005594"/>
    </source>
</evidence>
<evidence type="ECO:0000256" key="11">
    <source>
        <dbReference type="ARBA" id="ARBA00030268"/>
    </source>
</evidence>
<dbReference type="Gene3D" id="3.40.50.620">
    <property type="entry name" value="HUPs"/>
    <property type="match status" value="1"/>
</dbReference>
<keyword evidence="10 12" id="KW-0030">Aminoacyl-tRNA synthetase</keyword>
<organism evidence="14 15">
    <name type="scientific">Marasmius oreades</name>
    <name type="common">fairy-ring Marasmius</name>
    <dbReference type="NCBI Taxonomy" id="181124"/>
    <lineage>
        <taxon>Eukaryota</taxon>
        <taxon>Fungi</taxon>
        <taxon>Dikarya</taxon>
        <taxon>Basidiomycota</taxon>
        <taxon>Agaricomycotina</taxon>
        <taxon>Agaricomycetes</taxon>
        <taxon>Agaricomycetidae</taxon>
        <taxon>Agaricales</taxon>
        <taxon>Marasmiineae</taxon>
        <taxon>Marasmiaceae</taxon>
        <taxon>Marasmius</taxon>
    </lineage>
</organism>